<evidence type="ECO:0000256" key="7">
    <source>
        <dbReference type="SAM" id="Phobius"/>
    </source>
</evidence>
<feature type="domain" description="Sulfatase N-terminal" evidence="8">
    <location>
        <begin position="256"/>
        <end position="538"/>
    </location>
</feature>
<dbReference type="RefSeq" id="WP_149025705.1">
    <property type="nucleotide sequence ID" value="NZ_BBYN01000005.1"/>
</dbReference>
<dbReference type="InterPro" id="IPR017850">
    <property type="entry name" value="Alkaline_phosphatase_core_sf"/>
</dbReference>
<name>A0A1S6IM91_9LACT</name>
<dbReference type="KEGG" id="jda:BW727_100266"/>
<dbReference type="OrthoDB" id="243547at2"/>
<accession>A0A1S6IM91</accession>
<dbReference type="GO" id="GO:0005886">
    <property type="term" value="C:plasma membrane"/>
    <property type="evidence" value="ECO:0007669"/>
    <property type="project" value="UniProtKB-SubCell"/>
</dbReference>
<comment type="pathway">
    <text evidence="2">Cell wall biogenesis; lipoteichoic acid biosynthesis.</text>
</comment>
<comment type="subcellular location">
    <subcellularLocation>
        <location evidence="1">Cell membrane</location>
        <topology evidence="1">Multi-pass membrane protein</topology>
    </subcellularLocation>
</comment>
<feature type="transmembrane region" description="Helical" evidence="7">
    <location>
        <begin position="76"/>
        <end position="94"/>
    </location>
</feature>
<dbReference type="InterPro" id="IPR050448">
    <property type="entry name" value="OpgB/LTA_synthase_biosynth"/>
</dbReference>
<evidence type="ECO:0000313" key="10">
    <source>
        <dbReference type="Proteomes" id="UP000188993"/>
    </source>
</evidence>
<dbReference type="Gene3D" id="3.40.720.10">
    <property type="entry name" value="Alkaline Phosphatase, subunit A"/>
    <property type="match status" value="1"/>
</dbReference>
<keyword evidence="5 7" id="KW-1133">Transmembrane helix</keyword>
<evidence type="ECO:0000256" key="3">
    <source>
        <dbReference type="ARBA" id="ARBA00022475"/>
    </source>
</evidence>
<evidence type="ECO:0000256" key="1">
    <source>
        <dbReference type="ARBA" id="ARBA00004651"/>
    </source>
</evidence>
<feature type="transmembrane region" description="Helical" evidence="7">
    <location>
        <begin position="154"/>
        <end position="173"/>
    </location>
</feature>
<dbReference type="InterPro" id="IPR000917">
    <property type="entry name" value="Sulfatase_N"/>
</dbReference>
<dbReference type="STRING" id="708126.BW727_100266"/>
<dbReference type="Proteomes" id="UP000188993">
    <property type="component" value="Chromosome"/>
</dbReference>
<dbReference type="CDD" id="cd16015">
    <property type="entry name" value="LTA_synthase"/>
    <property type="match status" value="1"/>
</dbReference>
<dbReference type="SUPFAM" id="SSF53649">
    <property type="entry name" value="Alkaline phosphatase-like"/>
    <property type="match status" value="1"/>
</dbReference>
<keyword evidence="6 7" id="KW-0472">Membrane</keyword>
<dbReference type="Pfam" id="PF00884">
    <property type="entry name" value="Sulfatase"/>
    <property type="match status" value="1"/>
</dbReference>
<sequence>MVINKQLKKILCVIGVGALISLSSVFVLQLFHFQYDWEKAFTFFDLHTRLSLLQASIVFLIFLWLYLITTSLSVTSLLFLVAVSFLGVATQQKMFFRGEPVYPSDVYFLKDFQFLLEMVGLPIMIAFFVIVALVIIGIYLAIKNKSKIERSKAIRIGRLVGVFLTTFALFYVYQFNQPGNKVRAVFNRYTSWIAYSQEKNYNENGVVSGLMYNFKSPAVDKPENYSKEKITALYEKYREQADVLNKERLNELSDYNLIYIMNETFSDPTRIEGMSISKDPIPIYRTIEAQYRSGMILSQGYGGGTANIEFEALTGVSLEPLSANVTTPFIQLSDKMQDFPSIVDLMGRNGHTLTAIHPYNSSMYKRLENYQALGFDSFLFEDDLTYSERIDGNNFISDASAYQEVLDKIDQTDTMDFVHLVTMHNHKPHVNKYNEVEFNVEGAPYNKEVAHYAKGLQYSDRELEAFLQEIDQLEEKTIVVFWGDHLPGFYGEELYELNGPVRMHQTPLLFYTNFTREDRDVETISPIYFMNHILEIANAPVTPYIALLESLETVLPAFEKGIYLERNSEEKYVRADLEKTTQDALAEYDLIMYDMTTGKNYSKELGFY</sequence>
<proteinExistence type="predicted"/>
<keyword evidence="3" id="KW-1003">Cell membrane</keyword>
<feature type="transmembrane region" description="Helical" evidence="7">
    <location>
        <begin position="114"/>
        <end position="142"/>
    </location>
</feature>
<dbReference type="EMBL" id="CP019728">
    <property type="protein sequence ID" value="AQS52674.1"/>
    <property type="molecule type" value="Genomic_DNA"/>
</dbReference>
<dbReference type="AlphaFoldDB" id="A0A1S6IM91"/>
<gene>
    <name evidence="9" type="primary">ltaS2</name>
    <name evidence="9" type="ORF">BW727_100266</name>
</gene>
<reference evidence="9 10" key="1">
    <citation type="journal article" date="2014" name="Int. J. Syst. Evol. Microbiol.">
        <title>Jeotgalibaca dankookensis gen. nov., sp. nov., a member of the family Carnobacteriaceae, isolated from seujeot (Korean traditional food).</title>
        <authorList>
            <person name="Lee D.G."/>
            <person name="Trujillo M.E."/>
            <person name="Kang H."/>
            <person name="Ahn T.Y."/>
        </authorList>
    </citation>
    <scope>NUCLEOTIDE SEQUENCE [LARGE SCALE GENOMIC DNA]</scope>
    <source>
        <strain evidence="9 10">EX-07</strain>
    </source>
</reference>
<organism evidence="9 10">
    <name type="scientific">Jeotgalibaca dankookensis</name>
    <dbReference type="NCBI Taxonomy" id="708126"/>
    <lineage>
        <taxon>Bacteria</taxon>
        <taxon>Bacillati</taxon>
        <taxon>Bacillota</taxon>
        <taxon>Bacilli</taxon>
        <taxon>Lactobacillales</taxon>
        <taxon>Carnobacteriaceae</taxon>
        <taxon>Jeotgalibaca</taxon>
    </lineage>
</organism>
<evidence type="ECO:0000256" key="4">
    <source>
        <dbReference type="ARBA" id="ARBA00022692"/>
    </source>
</evidence>
<evidence type="ECO:0000256" key="6">
    <source>
        <dbReference type="ARBA" id="ARBA00023136"/>
    </source>
</evidence>
<evidence type="ECO:0000313" key="9">
    <source>
        <dbReference type="EMBL" id="AQS52674.1"/>
    </source>
</evidence>
<keyword evidence="4 7" id="KW-0812">Transmembrane</keyword>
<evidence type="ECO:0000256" key="2">
    <source>
        <dbReference type="ARBA" id="ARBA00004936"/>
    </source>
</evidence>
<evidence type="ECO:0000259" key="8">
    <source>
        <dbReference type="Pfam" id="PF00884"/>
    </source>
</evidence>
<dbReference type="PANTHER" id="PTHR47371:SF3">
    <property type="entry name" value="PHOSPHOGLYCEROL TRANSFERASE I"/>
    <property type="match status" value="1"/>
</dbReference>
<evidence type="ECO:0000256" key="5">
    <source>
        <dbReference type="ARBA" id="ARBA00022989"/>
    </source>
</evidence>
<feature type="transmembrane region" description="Helical" evidence="7">
    <location>
        <begin position="12"/>
        <end position="31"/>
    </location>
</feature>
<keyword evidence="10" id="KW-1185">Reference proteome</keyword>
<dbReference type="PANTHER" id="PTHR47371">
    <property type="entry name" value="LIPOTEICHOIC ACID SYNTHASE"/>
    <property type="match status" value="1"/>
</dbReference>
<feature type="transmembrane region" description="Helical" evidence="7">
    <location>
        <begin position="51"/>
        <end position="69"/>
    </location>
</feature>
<protein>
    <submittedName>
        <fullName evidence="9">Lipoteichoic acid synthase 2</fullName>
    </submittedName>
</protein>